<dbReference type="PANTHER" id="PTHR34297:SF3">
    <property type="entry name" value="ALKALINE SHOCK PROTEIN 23"/>
    <property type="match status" value="1"/>
</dbReference>
<dbReference type="EMBL" id="FAOZ01000021">
    <property type="protein sequence ID" value="CUU58751.1"/>
    <property type="molecule type" value="Genomic_DNA"/>
</dbReference>
<evidence type="ECO:0000256" key="1">
    <source>
        <dbReference type="ARBA" id="ARBA00005721"/>
    </source>
</evidence>
<feature type="compositionally biased region" description="Polar residues" evidence="2">
    <location>
        <begin position="26"/>
        <end position="38"/>
    </location>
</feature>
<feature type="region of interest" description="Disordered" evidence="2">
    <location>
        <begin position="1"/>
        <end position="76"/>
    </location>
</feature>
<dbReference type="AlphaFoldDB" id="A0A0S4QUE8"/>
<organism evidence="3 4">
    <name type="scientific">Parafrankia irregularis</name>
    <dbReference type="NCBI Taxonomy" id="795642"/>
    <lineage>
        <taxon>Bacteria</taxon>
        <taxon>Bacillati</taxon>
        <taxon>Actinomycetota</taxon>
        <taxon>Actinomycetes</taxon>
        <taxon>Frankiales</taxon>
        <taxon>Frankiaceae</taxon>
        <taxon>Parafrankia</taxon>
    </lineage>
</organism>
<reference evidence="4" key="1">
    <citation type="submission" date="2015-11" db="EMBL/GenBank/DDBJ databases">
        <authorList>
            <person name="Varghese N."/>
        </authorList>
    </citation>
    <scope>NUCLEOTIDE SEQUENCE [LARGE SCALE GENOMIC DNA]</scope>
    <source>
        <strain evidence="4">DSM 45899</strain>
    </source>
</reference>
<gene>
    <name evidence="3" type="ORF">Ga0074812_121128</name>
</gene>
<sequence length="197" mass="20307">MTTTTRTEAAADSGQDAAAARGGPGQTWSAHSGPSASQGAPAGSGDRYEGRGNGTSERSGAMARRTSTELVTAQGRTSISDSVVRKIAGVATREVSGVHDLGTGGTRVMGTFRSRLPGTTPSVSQGVAVEVGERQAAVDLDVVCEYGVSIVDLSQAVRRNVVDSIEQMTGLEVTEVNIAVDDVYIGDEEPEQGPRVQ</sequence>
<accession>A0A0S4QUE8</accession>
<dbReference type="InterPro" id="IPR005531">
    <property type="entry name" value="Asp23"/>
</dbReference>
<comment type="similarity">
    <text evidence="1">Belongs to the asp23 family.</text>
</comment>
<dbReference type="Pfam" id="PF03780">
    <property type="entry name" value="Asp23"/>
    <property type="match status" value="1"/>
</dbReference>
<dbReference type="RefSeq" id="WP_091282326.1">
    <property type="nucleotide sequence ID" value="NZ_FAOZ01000021.1"/>
</dbReference>
<keyword evidence="4" id="KW-1185">Reference proteome</keyword>
<proteinExistence type="inferred from homology"/>
<evidence type="ECO:0000313" key="3">
    <source>
        <dbReference type="EMBL" id="CUU58751.1"/>
    </source>
</evidence>
<name>A0A0S4QUE8_9ACTN</name>
<evidence type="ECO:0000256" key="2">
    <source>
        <dbReference type="SAM" id="MobiDB-lite"/>
    </source>
</evidence>
<feature type="compositionally biased region" description="Low complexity" evidence="2">
    <location>
        <begin position="10"/>
        <end position="21"/>
    </location>
</feature>
<evidence type="ECO:0000313" key="4">
    <source>
        <dbReference type="Proteomes" id="UP000198802"/>
    </source>
</evidence>
<dbReference type="PANTHER" id="PTHR34297">
    <property type="entry name" value="HYPOTHETICAL CYTOSOLIC PROTEIN-RELATED"/>
    <property type="match status" value="1"/>
</dbReference>
<protein>
    <submittedName>
        <fullName evidence="3">Uncharacterized conserved protein YloU, alkaline shock protein (Asp23) family</fullName>
    </submittedName>
</protein>
<dbReference type="Proteomes" id="UP000198802">
    <property type="component" value="Unassembled WGS sequence"/>
</dbReference>